<evidence type="ECO:0000259" key="1">
    <source>
        <dbReference type="Pfam" id="PF10686"/>
    </source>
</evidence>
<gene>
    <name evidence="2" type="ORF">CDQ91_15085</name>
</gene>
<dbReference type="Proteomes" id="UP000197097">
    <property type="component" value="Unassembled WGS sequence"/>
</dbReference>
<evidence type="ECO:0000313" key="2">
    <source>
        <dbReference type="EMBL" id="OWQ94312.1"/>
    </source>
</evidence>
<dbReference type="OrthoDB" id="9806973at2"/>
<dbReference type="AlphaFoldDB" id="A0A2D0AMD8"/>
<comment type="caution">
    <text evidence="2">The sequence shown here is derived from an EMBL/GenBank/DDBJ whole genome shotgun (WGS) entry which is preliminary data.</text>
</comment>
<dbReference type="Pfam" id="PF10686">
    <property type="entry name" value="YAcAr"/>
    <property type="match status" value="1"/>
</dbReference>
<keyword evidence="3" id="KW-1185">Reference proteome</keyword>
<protein>
    <recommendedName>
        <fullName evidence="1">YspA cpYpsA-related SLOG domain-containing protein</fullName>
    </recommendedName>
</protein>
<reference evidence="2 3" key="1">
    <citation type="journal article" date="2002" name="Int. J. Syst. Evol. Microbiol.">
        <title>Sphingopyxis witflariensis sp. nov., isolated from activated sludge.</title>
        <authorList>
            <person name="Kampfer P."/>
            <person name="Witzenberger R."/>
            <person name="Denner E.B."/>
            <person name="Busse H.J."/>
            <person name="Neef A."/>
        </authorList>
    </citation>
    <scope>NUCLEOTIDE SEQUENCE [LARGE SCALE GENOMIC DNA]</scope>
    <source>
        <strain evidence="2 3">DSM 14551</strain>
    </source>
</reference>
<organism evidence="2 3">
    <name type="scientific">Sphingopyxis witflariensis</name>
    <dbReference type="NCBI Taxonomy" id="173675"/>
    <lineage>
        <taxon>Bacteria</taxon>
        <taxon>Pseudomonadati</taxon>
        <taxon>Pseudomonadota</taxon>
        <taxon>Alphaproteobacteria</taxon>
        <taxon>Sphingomonadales</taxon>
        <taxon>Sphingomonadaceae</taxon>
        <taxon>Sphingopyxis</taxon>
    </lineage>
</organism>
<proteinExistence type="predicted"/>
<dbReference type="EMBL" id="NISJ01000009">
    <property type="protein sequence ID" value="OWQ94312.1"/>
    <property type="molecule type" value="Genomic_DNA"/>
</dbReference>
<dbReference type="RefSeq" id="WP_088473577.1">
    <property type="nucleotide sequence ID" value="NZ_NISJ01000009.1"/>
</dbReference>
<accession>A0A2D0AMD8</accession>
<evidence type="ECO:0000313" key="3">
    <source>
        <dbReference type="Proteomes" id="UP000197097"/>
    </source>
</evidence>
<name>A0A2D0AMD8_9SPHN</name>
<sequence>MTDPTSASRDRATEPGTTAHLLQEMQLFGHRSFEDEPDPRPLPDAHLAGGAIADMFDALAGCIVETRIEPDLDDLLWNLVNLFHRAGERVERSLDDNEQLQRRLQREQDGSEVRSVELERATQEGISLIERRDAMEYFREAAADQFRTLMRKAWAPRAGSRVQHRTMTASLIDSRDFLDARLRAKAAALLPEGTRIAFSGGTDCGDHGMIWDALDKAKTRHPDMILLHGATPTGAERAAACWADSREVAQVAFRPDWNRHGKAAPFKRNDRMLEALPAGLIIFPGTGIQDNLADKAMKMGIAIWDFRKRHA</sequence>
<dbReference type="InterPro" id="IPR019627">
    <property type="entry name" value="YAcAr"/>
</dbReference>
<feature type="domain" description="YspA cpYpsA-related SLOG" evidence="1">
    <location>
        <begin position="194"/>
        <end position="260"/>
    </location>
</feature>